<evidence type="ECO:0000259" key="6">
    <source>
        <dbReference type="Pfam" id="PF01370"/>
    </source>
</evidence>
<keyword evidence="2" id="KW-0210">Decarboxylase</keyword>
<dbReference type="Proteomes" id="UP000034601">
    <property type="component" value="Unassembled WGS sequence"/>
</dbReference>
<evidence type="ECO:0000313" key="8">
    <source>
        <dbReference type="Proteomes" id="UP000034601"/>
    </source>
</evidence>
<dbReference type="GO" id="GO:0070403">
    <property type="term" value="F:NAD+ binding"/>
    <property type="evidence" value="ECO:0007669"/>
    <property type="project" value="InterPro"/>
</dbReference>
<evidence type="ECO:0000313" key="7">
    <source>
        <dbReference type="EMBL" id="KKR82754.1"/>
    </source>
</evidence>
<evidence type="ECO:0000256" key="5">
    <source>
        <dbReference type="SAM" id="Phobius"/>
    </source>
</evidence>
<organism evidence="7 8">
    <name type="scientific">Candidatus Daviesbacteria bacterium GW2011_GWA2_40_9</name>
    <dbReference type="NCBI Taxonomy" id="1618424"/>
    <lineage>
        <taxon>Bacteria</taxon>
        <taxon>Candidatus Daviesiibacteriota</taxon>
    </lineage>
</organism>
<dbReference type="Pfam" id="PF13196">
    <property type="entry name" value="DUF4012"/>
    <property type="match status" value="1"/>
</dbReference>
<keyword evidence="5" id="KW-0472">Membrane</keyword>
<evidence type="ECO:0000256" key="3">
    <source>
        <dbReference type="ARBA" id="ARBA00023027"/>
    </source>
</evidence>
<keyword evidence="5" id="KW-1133">Transmembrane helix</keyword>
<keyword evidence="4" id="KW-0456">Lyase</keyword>
<evidence type="ECO:0000256" key="4">
    <source>
        <dbReference type="ARBA" id="ARBA00023239"/>
    </source>
</evidence>
<dbReference type="Pfam" id="PF01370">
    <property type="entry name" value="Epimerase"/>
    <property type="match status" value="1"/>
</dbReference>
<proteinExistence type="predicted"/>
<evidence type="ECO:0000256" key="1">
    <source>
        <dbReference type="ARBA" id="ARBA00001911"/>
    </source>
</evidence>
<dbReference type="Gene3D" id="3.40.50.720">
    <property type="entry name" value="NAD(P)-binding Rossmann-like Domain"/>
    <property type="match status" value="1"/>
</dbReference>
<gene>
    <name evidence="7" type="ORF">UU29_C0009G0025</name>
</gene>
<dbReference type="InterPro" id="IPR044516">
    <property type="entry name" value="UXS-like"/>
</dbReference>
<dbReference type="InterPro" id="IPR036291">
    <property type="entry name" value="NAD(P)-bd_dom_sf"/>
</dbReference>
<sequence>MMMLSRNKPVTYLVGVAGFLGSHLAEKLLAKNIQVIGVDNLSTGRKEYLEHSSKDKNFHFLNQSASFELTFDFPRLDYAFFIISENLDEEEYKKSLENFINLAKKFKPKVVYVSSLGLYDSHDEKYPNLKEAEKKLAQLSLEHQLNTRIIRLAAVYGPRMHFREEDPICRLIYAASCGEIQKENTTLDFTTRGLYIDDAVDLLIKAVMHGATAQKLYDGALLYPLKVMEIKQLLLDPLWYESRGFVPTQLPPWPTPNILKTQKELSWASQASLTAALKQTLHFFQQFPHYLPKSKLPEAEKVEHPKEISEDKLPLPEEKKQQIKELFGDGPENNKPEVRKGGGVRWQKIRGYLGLICLLGLLFYATVYPLTLVVLSGLNVKDRLSQSYQDSKAGDYQQAKRETYQAQLAVGELKSNLSALKLFRAVGLFTTTIQATSQLTEILEKTIDGVQAQSVGQAALVESLKVISGGKEGDLNKLYLEAEASFNQAEESLGLVQGRLSDPVFISSTIEVWPFFKDILQANLMGLGKRMAETGQSLQREKLLSQVLPGLIPPSGKRSYLILLADSSISRPRGGVINSYGEIIFEDGRLQKINIEDIAKIEEDSDKLAEPPKEAKELIMASLKDSNFEADFPTAARNAAWGYQRQSGQPVSGVILIDEKGLAGVSPILGEGLKEVLNNLFFSPQLNYSNLGSLLNQMLEEKHLVVYVSDPVIYGYLDAQGFTGSLPRQSKEKVGERQDFSSF</sequence>
<dbReference type="GO" id="GO:0042732">
    <property type="term" value="P:D-xylose metabolic process"/>
    <property type="evidence" value="ECO:0007669"/>
    <property type="project" value="InterPro"/>
</dbReference>
<feature type="domain" description="NAD-dependent epimerase/dehydratase" evidence="6">
    <location>
        <begin position="13"/>
        <end position="211"/>
    </location>
</feature>
<accession>A0A0G0U0U3</accession>
<dbReference type="GO" id="GO:0048040">
    <property type="term" value="F:UDP-glucuronate decarboxylase activity"/>
    <property type="evidence" value="ECO:0007669"/>
    <property type="project" value="TreeGrafter"/>
</dbReference>
<protein>
    <submittedName>
        <fullName evidence="7">NAD-dependent epimerase/dehydratase</fullName>
    </submittedName>
</protein>
<reference evidence="7 8" key="1">
    <citation type="journal article" date="2015" name="Nature">
        <title>rRNA introns, odd ribosomes, and small enigmatic genomes across a large radiation of phyla.</title>
        <authorList>
            <person name="Brown C.T."/>
            <person name="Hug L.A."/>
            <person name="Thomas B.C."/>
            <person name="Sharon I."/>
            <person name="Castelle C.J."/>
            <person name="Singh A."/>
            <person name="Wilkins M.J."/>
            <person name="Williams K.H."/>
            <person name="Banfield J.F."/>
        </authorList>
    </citation>
    <scope>NUCLEOTIDE SEQUENCE [LARGE SCALE GENOMIC DNA]</scope>
</reference>
<keyword evidence="5" id="KW-0812">Transmembrane</keyword>
<feature type="transmembrane region" description="Helical" evidence="5">
    <location>
        <begin position="352"/>
        <end position="375"/>
    </location>
</feature>
<dbReference type="EMBL" id="LCAB01000009">
    <property type="protein sequence ID" value="KKR82754.1"/>
    <property type="molecule type" value="Genomic_DNA"/>
</dbReference>
<keyword evidence="3" id="KW-0520">NAD</keyword>
<dbReference type="InterPro" id="IPR025101">
    <property type="entry name" value="DUF4012"/>
</dbReference>
<evidence type="ECO:0000256" key="2">
    <source>
        <dbReference type="ARBA" id="ARBA00022793"/>
    </source>
</evidence>
<dbReference type="GO" id="GO:0005737">
    <property type="term" value="C:cytoplasm"/>
    <property type="evidence" value="ECO:0007669"/>
    <property type="project" value="TreeGrafter"/>
</dbReference>
<comment type="cofactor">
    <cofactor evidence="1">
        <name>NAD(+)</name>
        <dbReference type="ChEBI" id="CHEBI:57540"/>
    </cofactor>
</comment>
<dbReference type="PANTHER" id="PTHR43078:SF6">
    <property type="entry name" value="UDP-GLUCURONIC ACID DECARBOXYLASE 1"/>
    <property type="match status" value="1"/>
</dbReference>
<dbReference type="SUPFAM" id="SSF51735">
    <property type="entry name" value="NAD(P)-binding Rossmann-fold domains"/>
    <property type="match status" value="1"/>
</dbReference>
<dbReference type="PANTHER" id="PTHR43078">
    <property type="entry name" value="UDP-GLUCURONIC ACID DECARBOXYLASE-RELATED"/>
    <property type="match status" value="1"/>
</dbReference>
<name>A0A0G0U0U3_9BACT</name>
<dbReference type="AlphaFoldDB" id="A0A0G0U0U3"/>
<comment type="caution">
    <text evidence="7">The sequence shown here is derived from an EMBL/GenBank/DDBJ whole genome shotgun (WGS) entry which is preliminary data.</text>
</comment>
<dbReference type="InterPro" id="IPR001509">
    <property type="entry name" value="Epimerase_deHydtase"/>
</dbReference>